<protein>
    <submittedName>
        <fullName evidence="2">Uncharacterized protein</fullName>
    </submittedName>
</protein>
<proteinExistence type="predicted"/>
<organism evidence="2 3">
    <name type="scientific">Lineolata rhizophorae</name>
    <dbReference type="NCBI Taxonomy" id="578093"/>
    <lineage>
        <taxon>Eukaryota</taxon>
        <taxon>Fungi</taxon>
        <taxon>Dikarya</taxon>
        <taxon>Ascomycota</taxon>
        <taxon>Pezizomycotina</taxon>
        <taxon>Dothideomycetes</taxon>
        <taxon>Dothideomycetes incertae sedis</taxon>
        <taxon>Lineolatales</taxon>
        <taxon>Lineolataceae</taxon>
        <taxon>Lineolata</taxon>
    </lineage>
</organism>
<evidence type="ECO:0000256" key="1">
    <source>
        <dbReference type="SAM" id="Phobius"/>
    </source>
</evidence>
<gene>
    <name evidence="2" type="ORF">BDY21DRAFT_163650</name>
</gene>
<keyword evidence="1" id="KW-0472">Membrane</keyword>
<keyword evidence="1" id="KW-1133">Transmembrane helix</keyword>
<evidence type="ECO:0000313" key="2">
    <source>
        <dbReference type="EMBL" id="KAF2460383.1"/>
    </source>
</evidence>
<accession>A0A6A6PAC8</accession>
<keyword evidence="3" id="KW-1185">Reference proteome</keyword>
<evidence type="ECO:0000313" key="3">
    <source>
        <dbReference type="Proteomes" id="UP000799766"/>
    </source>
</evidence>
<dbReference type="AlphaFoldDB" id="A0A6A6PAC8"/>
<keyword evidence="1" id="KW-0812">Transmembrane</keyword>
<sequence length="138" mass="14785">MKRGRPGGVRIAWEMGFFPLAVFIFLPLFGTFRDSGDAAGDAGDAARARREGMRRSGSVECGVWGAECGAITGEEGSLGRVGMERRGVMMGLEGSWRRGGSMGAVWCGVVWFGVGNGVARVEGRTDSGWGECGQRWCW</sequence>
<name>A0A6A6PAC8_9PEZI</name>
<reference evidence="2" key="1">
    <citation type="journal article" date="2020" name="Stud. Mycol.">
        <title>101 Dothideomycetes genomes: a test case for predicting lifestyles and emergence of pathogens.</title>
        <authorList>
            <person name="Haridas S."/>
            <person name="Albert R."/>
            <person name="Binder M."/>
            <person name="Bloem J."/>
            <person name="Labutti K."/>
            <person name="Salamov A."/>
            <person name="Andreopoulos B."/>
            <person name="Baker S."/>
            <person name="Barry K."/>
            <person name="Bills G."/>
            <person name="Bluhm B."/>
            <person name="Cannon C."/>
            <person name="Castanera R."/>
            <person name="Culley D."/>
            <person name="Daum C."/>
            <person name="Ezra D."/>
            <person name="Gonzalez J."/>
            <person name="Henrissat B."/>
            <person name="Kuo A."/>
            <person name="Liang C."/>
            <person name="Lipzen A."/>
            <person name="Lutzoni F."/>
            <person name="Magnuson J."/>
            <person name="Mondo S."/>
            <person name="Nolan M."/>
            <person name="Ohm R."/>
            <person name="Pangilinan J."/>
            <person name="Park H.-J."/>
            <person name="Ramirez L."/>
            <person name="Alfaro M."/>
            <person name="Sun H."/>
            <person name="Tritt A."/>
            <person name="Yoshinaga Y."/>
            <person name="Zwiers L.-H."/>
            <person name="Turgeon B."/>
            <person name="Goodwin S."/>
            <person name="Spatafora J."/>
            <person name="Crous P."/>
            <person name="Grigoriev I."/>
        </authorList>
    </citation>
    <scope>NUCLEOTIDE SEQUENCE</scope>
    <source>
        <strain evidence="2">ATCC 16933</strain>
    </source>
</reference>
<dbReference type="Proteomes" id="UP000799766">
    <property type="component" value="Unassembled WGS sequence"/>
</dbReference>
<dbReference type="EMBL" id="MU001673">
    <property type="protein sequence ID" value="KAF2460383.1"/>
    <property type="molecule type" value="Genomic_DNA"/>
</dbReference>
<feature type="transmembrane region" description="Helical" evidence="1">
    <location>
        <begin position="12"/>
        <end position="32"/>
    </location>
</feature>